<dbReference type="KEGG" id="csg:Cylst_2735"/>
<dbReference type="SUPFAM" id="SSF52172">
    <property type="entry name" value="CheY-like"/>
    <property type="match status" value="1"/>
</dbReference>
<sequence length="140" mass="15278">MNSKLQSCTPDTIVKKKVLVIDDNPDIRTLVQYSLEDIGGWDVVTASSGYEGLAKVMAEKPDAIILDGIMPEMGSLAFLKELRTSPDFQFLPVVLVTGCTKLTEHILCSNLDVVGAIIKPFNPMLLSEQVAKLLGWTIEA</sequence>
<name>K9WZI5_9NOST</name>
<dbReference type="eggNOG" id="COG0784">
    <property type="taxonomic scope" value="Bacteria"/>
</dbReference>
<dbReference type="PANTHER" id="PTHR44591">
    <property type="entry name" value="STRESS RESPONSE REGULATOR PROTEIN 1"/>
    <property type="match status" value="1"/>
</dbReference>
<evidence type="ECO:0000256" key="2">
    <source>
        <dbReference type="PROSITE-ProRule" id="PRU00169"/>
    </source>
</evidence>
<dbReference type="SMART" id="SM00448">
    <property type="entry name" value="REC"/>
    <property type="match status" value="1"/>
</dbReference>
<dbReference type="PROSITE" id="PS50110">
    <property type="entry name" value="RESPONSE_REGULATORY"/>
    <property type="match status" value="1"/>
</dbReference>
<reference evidence="4 5" key="1">
    <citation type="submission" date="2012-06" db="EMBL/GenBank/DDBJ databases">
        <title>Finished chromosome of genome of Cylindrospermum stagnale PCC 7417.</title>
        <authorList>
            <consortium name="US DOE Joint Genome Institute"/>
            <person name="Gugger M."/>
            <person name="Coursin T."/>
            <person name="Rippka R."/>
            <person name="Tandeau De Marsac N."/>
            <person name="Huntemann M."/>
            <person name="Wei C.-L."/>
            <person name="Han J."/>
            <person name="Detter J.C."/>
            <person name="Han C."/>
            <person name="Tapia R."/>
            <person name="Chen A."/>
            <person name="Kyrpides N."/>
            <person name="Mavromatis K."/>
            <person name="Markowitz V."/>
            <person name="Szeto E."/>
            <person name="Ivanova N."/>
            <person name="Pagani I."/>
            <person name="Pati A."/>
            <person name="Goodwin L."/>
            <person name="Nordberg H.P."/>
            <person name="Cantor M.N."/>
            <person name="Hua S.X."/>
            <person name="Woyke T."/>
            <person name="Kerfeld C.A."/>
        </authorList>
    </citation>
    <scope>NUCLEOTIDE SEQUENCE [LARGE SCALE GENOMIC DNA]</scope>
    <source>
        <strain evidence="4 5">PCC 7417</strain>
    </source>
</reference>
<accession>K9WZI5</accession>
<dbReference type="Proteomes" id="UP000010475">
    <property type="component" value="Chromosome"/>
</dbReference>
<evidence type="ECO:0000313" key="5">
    <source>
        <dbReference type="Proteomes" id="UP000010475"/>
    </source>
</evidence>
<dbReference type="InterPro" id="IPR011006">
    <property type="entry name" value="CheY-like_superfamily"/>
</dbReference>
<dbReference type="EMBL" id="CP003642">
    <property type="protein sequence ID" value="AFZ24932.1"/>
    <property type="molecule type" value="Genomic_DNA"/>
</dbReference>
<dbReference type="GO" id="GO:0000160">
    <property type="term" value="P:phosphorelay signal transduction system"/>
    <property type="evidence" value="ECO:0007669"/>
    <property type="project" value="InterPro"/>
</dbReference>
<gene>
    <name evidence="4" type="ORF">Cylst_2735</name>
</gene>
<dbReference type="STRING" id="56107.Cylst_2735"/>
<keyword evidence="1 2" id="KW-0597">Phosphoprotein</keyword>
<feature type="domain" description="Response regulatory" evidence="3">
    <location>
        <begin position="17"/>
        <end position="134"/>
    </location>
</feature>
<dbReference type="Gene3D" id="3.40.50.2300">
    <property type="match status" value="1"/>
</dbReference>
<evidence type="ECO:0000313" key="4">
    <source>
        <dbReference type="EMBL" id="AFZ24932.1"/>
    </source>
</evidence>
<keyword evidence="4" id="KW-0238">DNA-binding</keyword>
<dbReference type="RefSeq" id="WP_015208185.1">
    <property type="nucleotide sequence ID" value="NC_019757.1"/>
</dbReference>
<evidence type="ECO:0000256" key="1">
    <source>
        <dbReference type="ARBA" id="ARBA00022553"/>
    </source>
</evidence>
<organism evidence="4 5">
    <name type="scientific">Cylindrospermum stagnale PCC 7417</name>
    <dbReference type="NCBI Taxonomy" id="56107"/>
    <lineage>
        <taxon>Bacteria</taxon>
        <taxon>Bacillati</taxon>
        <taxon>Cyanobacteriota</taxon>
        <taxon>Cyanophyceae</taxon>
        <taxon>Nostocales</taxon>
        <taxon>Nostocaceae</taxon>
        <taxon>Cylindrospermum</taxon>
    </lineage>
</organism>
<proteinExistence type="predicted"/>
<dbReference type="Pfam" id="PF00072">
    <property type="entry name" value="Response_reg"/>
    <property type="match status" value="1"/>
</dbReference>
<dbReference type="PANTHER" id="PTHR44591:SF22">
    <property type="entry name" value="CHEY SUBFAMILY"/>
    <property type="match status" value="1"/>
</dbReference>
<dbReference type="AlphaFoldDB" id="K9WZI5"/>
<dbReference type="InterPro" id="IPR001789">
    <property type="entry name" value="Sig_transdc_resp-reg_receiver"/>
</dbReference>
<keyword evidence="5" id="KW-1185">Reference proteome</keyword>
<protein>
    <submittedName>
        <fullName evidence="4">Response regulator with CheY-like receiver, AAA-type ATPase, and DNA-binding domains</fullName>
    </submittedName>
</protein>
<feature type="modified residue" description="4-aspartylphosphate" evidence="2">
    <location>
        <position position="67"/>
    </location>
</feature>
<dbReference type="HOGENOM" id="CLU_000445_69_17_3"/>
<dbReference type="GO" id="GO:0003677">
    <property type="term" value="F:DNA binding"/>
    <property type="evidence" value="ECO:0007669"/>
    <property type="project" value="UniProtKB-KW"/>
</dbReference>
<evidence type="ECO:0000259" key="3">
    <source>
        <dbReference type="PROSITE" id="PS50110"/>
    </source>
</evidence>
<dbReference type="InterPro" id="IPR050595">
    <property type="entry name" value="Bact_response_regulator"/>
</dbReference>